<comment type="caution">
    <text evidence="9">The sequence shown here is derived from an EMBL/GenBank/DDBJ whole genome shotgun (WGS) entry which is preliminary data.</text>
</comment>
<dbReference type="GO" id="GO:0005840">
    <property type="term" value="C:ribosome"/>
    <property type="evidence" value="ECO:0007669"/>
    <property type="project" value="UniProtKB-KW"/>
</dbReference>
<keyword evidence="4 9" id="KW-0689">Ribosomal protein</keyword>
<evidence type="ECO:0000256" key="5">
    <source>
        <dbReference type="ARBA" id="ARBA00023274"/>
    </source>
</evidence>
<organism evidence="9 10">
    <name type="scientific">Lentinula lateritia</name>
    <dbReference type="NCBI Taxonomy" id="40482"/>
    <lineage>
        <taxon>Eukaryota</taxon>
        <taxon>Fungi</taxon>
        <taxon>Dikarya</taxon>
        <taxon>Basidiomycota</taxon>
        <taxon>Agaricomycotina</taxon>
        <taxon>Agaricomycetes</taxon>
        <taxon>Agaricomycetidae</taxon>
        <taxon>Agaricales</taxon>
        <taxon>Marasmiineae</taxon>
        <taxon>Omphalotaceae</taxon>
        <taxon>Lentinula</taxon>
    </lineage>
</organism>
<evidence type="ECO:0000256" key="7">
    <source>
        <dbReference type="PROSITE-ProRule" id="PRU00339"/>
    </source>
</evidence>
<dbReference type="Gene3D" id="1.25.40.10">
    <property type="entry name" value="Tetratricopeptide repeat domain"/>
    <property type="match status" value="1"/>
</dbReference>
<comment type="similarity">
    <text evidence="6">Belongs to the TTC4 family.</text>
</comment>
<evidence type="ECO:0000256" key="1">
    <source>
        <dbReference type="ARBA" id="ARBA00007820"/>
    </source>
</evidence>
<dbReference type="PROSITE" id="PS00948">
    <property type="entry name" value="RIBOSOMAL_S7E"/>
    <property type="match status" value="1"/>
</dbReference>
<dbReference type="PANTHER" id="PTHR46035">
    <property type="entry name" value="TETRATRICOPEPTIDE REPEAT PROTEIN 4"/>
    <property type="match status" value="1"/>
</dbReference>
<evidence type="ECO:0000256" key="6">
    <source>
        <dbReference type="ARBA" id="ARBA00023602"/>
    </source>
</evidence>
<evidence type="ECO:0000259" key="8">
    <source>
        <dbReference type="Pfam" id="PF18972"/>
    </source>
</evidence>
<keyword evidence="3 7" id="KW-0802">TPR repeat</keyword>
<proteinExistence type="inferred from homology"/>
<evidence type="ECO:0000313" key="9">
    <source>
        <dbReference type="EMBL" id="KAJ4500018.1"/>
    </source>
</evidence>
<evidence type="ECO:0000313" key="10">
    <source>
        <dbReference type="Proteomes" id="UP001150217"/>
    </source>
</evidence>
<dbReference type="SUPFAM" id="SSF48452">
    <property type="entry name" value="TPR-like"/>
    <property type="match status" value="1"/>
</dbReference>
<evidence type="ECO:0000256" key="4">
    <source>
        <dbReference type="ARBA" id="ARBA00022980"/>
    </source>
</evidence>
<name>A0ABQ8VUG6_9AGAR</name>
<dbReference type="PROSITE" id="PS50005">
    <property type="entry name" value="TPR"/>
    <property type="match status" value="2"/>
</dbReference>
<accession>A0ABQ8VUG6</accession>
<dbReference type="InterPro" id="IPR011990">
    <property type="entry name" value="TPR-like_helical_dom_sf"/>
</dbReference>
<dbReference type="InterPro" id="IPR019734">
    <property type="entry name" value="TPR_rpt"/>
</dbReference>
<reference evidence="9" key="1">
    <citation type="submission" date="2022-08" db="EMBL/GenBank/DDBJ databases">
        <title>A Global Phylogenomic Analysis of the Shiitake Genus Lentinula.</title>
        <authorList>
            <consortium name="DOE Joint Genome Institute"/>
            <person name="Sierra-Patev S."/>
            <person name="Min B."/>
            <person name="Naranjo-Ortiz M."/>
            <person name="Looney B."/>
            <person name="Konkel Z."/>
            <person name="Slot J.C."/>
            <person name="Sakamoto Y."/>
            <person name="Steenwyk J.L."/>
            <person name="Rokas A."/>
            <person name="Carro J."/>
            <person name="Camarero S."/>
            <person name="Ferreira P."/>
            <person name="Molpeceres G."/>
            <person name="Ruiz-Duenas F.J."/>
            <person name="Serrano A."/>
            <person name="Henrissat B."/>
            <person name="Drula E."/>
            <person name="Hughes K.W."/>
            <person name="Mata J.L."/>
            <person name="Ishikawa N.K."/>
            <person name="Vargas-Isla R."/>
            <person name="Ushijima S."/>
            <person name="Smith C.A."/>
            <person name="Ahrendt S."/>
            <person name="Andreopoulos W."/>
            <person name="He G."/>
            <person name="Labutti K."/>
            <person name="Lipzen A."/>
            <person name="Ng V."/>
            <person name="Riley R."/>
            <person name="Sandor L."/>
            <person name="Barry K."/>
            <person name="Martinez A.T."/>
            <person name="Xiao Y."/>
            <person name="Gibbons J.G."/>
            <person name="Terashima K."/>
            <person name="Grigoriev I.V."/>
            <person name="Hibbett D.S."/>
        </authorList>
    </citation>
    <scope>NUCLEOTIDE SEQUENCE</scope>
    <source>
        <strain evidence="9">RHP3577 ss4</strain>
    </source>
</reference>
<dbReference type="Pfam" id="PF01251">
    <property type="entry name" value="Ribosomal_S7e"/>
    <property type="match status" value="1"/>
</dbReference>
<feature type="repeat" description="TPR" evidence="7">
    <location>
        <begin position="128"/>
        <end position="161"/>
    </location>
</feature>
<dbReference type="InterPro" id="IPR044059">
    <property type="entry name" value="Csn1/TTC4_wheel"/>
</dbReference>
<gene>
    <name evidence="9" type="ORF">C8R41DRAFT_753281</name>
</gene>
<dbReference type="SMART" id="SM00028">
    <property type="entry name" value="TPR"/>
    <property type="match status" value="3"/>
</dbReference>
<protein>
    <submittedName>
        <fullName evidence="9">40S ribosomal protein S7</fullName>
    </submittedName>
</protein>
<keyword evidence="2" id="KW-0677">Repeat</keyword>
<comment type="similarity">
    <text evidence="1">Belongs to the eukaryotic ribosomal protein eS7 family.</text>
</comment>
<evidence type="ECO:0000256" key="3">
    <source>
        <dbReference type="ARBA" id="ARBA00022803"/>
    </source>
</evidence>
<keyword evidence="5" id="KW-0687">Ribonucleoprotein</keyword>
<dbReference type="EMBL" id="JANVFT010000008">
    <property type="protein sequence ID" value="KAJ4500018.1"/>
    <property type="molecule type" value="Genomic_DNA"/>
</dbReference>
<dbReference type="Proteomes" id="UP001150217">
    <property type="component" value="Unassembled WGS sequence"/>
</dbReference>
<dbReference type="InterPro" id="IPR000554">
    <property type="entry name" value="Ribosomal_eS7"/>
</dbReference>
<feature type="domain" description="Cns1/TTC4 wheel" evidence="8">
    <location>
        <begin position="232"/>
        <end position="348"/>
    </location>
</feature>
<dbReference type="InterPro" id="IPR047861">
    <property type="entry name" value="Ribosomal_eS7_CS"/>
</dbReference>
<dbReference type="Pfam" id="PF18972">
    <property type="entry name" value="Wheel"/>
    <property type="match status" value="1"/>
</dbReference>
<evidence type="ECO:0000256" key="2">
    <source>
        <dbReference type="ARBA" id="ARBA00022737"/>
    </source>
</evidence>
<keyword evidence="10" id="KW-1185">Reference proteome</keyword>
<feature type="repeat" description="TPR" evidence="7">
    <location>
        <begin position="56"/>
        <end position="89"/>
    </location>
</feature>
<dbReference type="PANTHER" id="PTHR46035:SF1">
    <property type="entry name" value="TETRATRICOPEPTIDE REPEAT PROTEIN 4"/>
    <property type="match status" value="1"/>
</dbReference>
<sequence>MAGPQPLTSDDLQAKLDSFDSIPLFMRSLPDDHPVENSTLAALQSLAHEGTPDEIAENFKEQGNDYFKGKRYRDAIGFYTQGIDAKPDSSSLLEALLCNRAACNLALKNYGSVLRDCSKALSQNPKSPKAYYRSAMALVALDRLEEAIDCCTRCLEFDKDNKGVLGVLEHAAKSKATKDKVDLERKEKLRQELLAKAKLDNAFKERNIFVLPQPDGSQNPYVPRFDPEDFSGNSLIFPVFFLYPQYATSDVIPGYVEDTPFFTHLEIMFNPAPEWDTKRQYKAENLVVYAITRRKRLLKVGKKMSLRNVFNASKGKEGDPPDGLELKDNCLTFVVLPKGEVDMKWVEELDWMLEEWMYSLELRMLIRNLVSLGPLKMSVNHKILRTANAPPTPPDEMEISVAQAIIDLENNVPDLKTDLRPLQISAAREVDVRGGKKAIVIFVPVPQLKAFHKVQQRLTRELEKKFSDRHVVFVAQRRMLRKPTRNSRVQQKRPRSRTLTNVHEKILEDLVFPTEIVGKRTRVAVDGSKLLKVFLDSKDANVLEYKLDSFSSVYRRLTGKDVVFEFPVVVQE</sequence>